<evidence type="ECO:0000256" key="3">
    <source>
        <dbReference type="SAM" id="MobiDB-lite"/>
    </source>
</evidence>
<dbReference type="GO" id="GO:0005634">
    <property type="term" value="C:nucleus"/>
    <property type="evidence" value="ECO:0007669"/>
    <property type="project" value="TreeGrafter"/>
</dbReference>
<feature type="region of interest" description="Disordered" evidence="3">
    <location>
        <begin position="25"/>
        <end position="155"/>
    </location>
</feature>
<dbReference type="Proteomes" id="UP000030645">
    <property type="component" value="Unassembled WGS sequence"/>
</dbReference>
<dbReference type="AlphaFoldDB" id="W9R1T5"/>
<dbReference type="InterPro" id="IPR013272">
    <property type="entry name" value="Vps72/YL1_C"/>
</dbReference>
<feature type="compositionally biased region" description="Basic and acidic residues" evidence="3">
    <location>
        <begin position="112"/>
        <end position="148"/>
    </location>
</feature>
<evidence type="ECO:0000256" key="1">
    <source>
        <dbReference type="ARBA" id="ARBA00006832"/>
    </source>
</evidence>
<sequence>MDASNDDPPVFLDRTSRVTRGKRMTKLVDDETEEDELFWSQDALKEEENDVNYEEEPEVVDEFDSDFDEDEPEPDEDAENNETDERARPKKRLIFPGKTLAKKKKKKKKVLSKLEENSKNEAEKAENQESAEQQHDAPEDGGEGERIVRKSTRTAVINRQAERDAIRAALQATMRPIKRKKEGEEKKMTQEEMLLEAAQTEIMNLRNLERVLAREEEVKKRAIVHKAVYNGPQIRYYSKDGRSFLEFSKGTSFQSEISTASVSYPKKAVCAVTGLPAKYRDPKTGLPYATKEAFQILCKRFQDENHGIRKDMDMGNLFDSLSEKGFLERRRRSGRPRKNEVSNSRQFARFRRFPLLEDEDSD</sequence>
<dbReference type="EMBL" id="KE344499">
    <property type="protein sequence ID" value="EXB64361.1"/>
    <property type="molecule type" value="Genomic_DNA"/>
</dbReference>
<protein>
    <submittedName>
        <fullName evidence="5">Vacuolar protein sorting-associated protein 72-like protein</fullName>
    </submittedName>
</protein>
<dbReference type="PANTHER" id="PTHR13275:SF4">
    <property type="entry name" value="VACUOLAR PROTEIN SORTING-ASSOCIATED PROTEIN 72 HOMOLOG"/>
    <property type="match status" value="1"/>
</dbReference>
<dbReference type="Pfam" id="PF08265">
    <property type="entry name" value="YL1_C"/>
    <property type="match status" value="1"/>
</dbReference>
<evidence type="ECO:0000256" key="2">
    <source>
        <dbReference type="SAM" id="Coils"/>
    </source>
</evidence>
<accession>W9R1T5</accession>
<dbReference type="OrthoDB" id="78296at2759"/>
<dbReference type="STRING" id="981085.W9R1T5"/>
<dbReference type="InterPro" id="IPR046757">
    <property type="entry name" value="YL1_N"/>
</dbReference>
<keyword evidence="2" id="KW-0175">Coiled coil</keyword>
<feature type="coiled-coil region" evidence="2">
    <location>
        <begin position="181"/>
        <end position="215"/>
    </location>
</feature>
<proteinExistence type="inferred from homology"/>
<feature type="compositionally biased region" description="Basic residues" evidence="3">
    <location>
        <begin position="100"/>
        <end position="111"/>
    </location>
</feature>
<feature type="compositionally biased region" description="Acidic residues" evidence="3">
    <location>
        <begin position="45"/>
        <end position="82"/>
    </location>
</feature>
<gene>
    <name evidence="5" type="ORF">L484_003029</name>
</gene>
<dbReference type="PANTHER" id="PTHR13275">
    <property type="entry name" value="YL-1 PROTEIN TRANSCRIPTION FACTOR-LIKE 1"/>
    <property type="match status" value="1"/>
</dbReference>
<keyword evidence="6" id="KW-1185">Reference proteome</keyword>
<dbReference type="SMART" id="SM00993">
    <property type="entry name" value="YL1_C"/>
    <property type="match status" value="1"/>
</dbReference>
<dbReference type="Pfam" id="PF05764">
    <property type="entry name" value="YL1"/>
    <property type="match status" value="1"/>
</dbReference>
<feature type="domain" description="Vps72/YL1 C-terminal" evidence="4">
    <location>
        <begin position="268"/>
        <end position="297"/>
    </location>
</feature>
<comment type="similarity">
    <text evidence="1">Belongs to the VPS72/YL1 family.</text>
</comment>
<name>W9R1T5_9ROSA</name>
<evidence type="ECO:0000313" key="6">
    <source>
        <dbReference type="Proteomes" id="UP000030645"/>
    </source>
</evidence>
<evidence type="ECO:0000313" key="5">
    <source>
        <dbReference type="EMBL" id="EXB64361.1"/>
    </source>
</evidence>
<dbReference type="eggNOG" id="KOG2897">
    <property type="taxonomic scope" value="Eukaryota"/>
</dbReference>
<dbReference type="KEGG" id="mnt:21386575"/>
<reference evidence="6" key="1">
    <citation type="submission" date="2013-01" db="EMBL/GenBank/DDBJ databases">
        <title>Draft Genome Sequence of a Mulberry Tree, Morus notabilis C.K. Schneid.</title>
        <authorList>
            <person name="He N."/>
            <person name="Zhao S."/>
        </authorList>
    </citation>
    <scope>NUCLEOTIDE SEQUENCE</scope>
</reference>
<organism evidence="5 6">
    <name type="scientific">Morus notabilis</name>
    <dbReference type="NCBI Taxonomy" id="981085"/>
    <lineage>
        <taxon>Eukaryota</taxon>
        <taxon>Viridiplantae</taxon>
        <taxon>Streptophyta</taxon>
        <taxon>Embryophyta</taxon>
        <taxon>Tracheophyta</taxon>
        <taxon>Spermatophyta</taxon>
        <taxon>Magnoliopsida</taxon>
        <taxon>eudicotyledons</taxon>
        <taxon>Gunneridae</taxon>
        <taxon>Pentapetalae</taxon>
        <taxon>rosids</taxon>
        <taxon>fabids</taxon>
        <taxon>Rosales</taxon>
        <taxon>Moraceae</taxon>
        <taxon>Moreae</taxon>
        <taxon>Morus</taxon>
    </lineage>
</organism>
<evidence type="ECO:0000259" key="4">
    <source>
        <dbReference type="SMART" id="SM00993"/>
    </source>
</evidence>